<sequence>MSIASLASTTIRRLEGKVAVITGGASGLGECTARTFVKHGAKVLIADIKDELGKFVSKDIGPEFSSFVHCDVSKEKDVENAVNAAISHFGKLDIMFNNAGIIEHPKPDILDNETSDFERVLSVNLVGAFLGTKHAARVMKPARRGSIITTASICSVVGGIASHAYTSSKHGVVGLMRNAAVELGQYGIRVNCVSPYGVATPLAKDFFKLDDVHGIYANLKGAILEPEDVAGAALYLGSDESKYVSGLNLILDGGFTITNSGFSMPGISESSAH</sequence>
<organism evidence="3 4">
    <name type="scientific">Durio zibethinus</name>
    <name type="common">Durian</name>
    <dbReference type="NCBI Taxonomy" id="66656"/>
    <lineage>
        <taxon>Eukaryota</taxon>
        <taxon>Viridiplantae</taxon>
        <taxon>Streptophyta</taxon>
        <taxon>Embryophyta</taxon>
        <taxon>Tracheophyta</taxon>
        <taxon>Spermatophyta</taxon>
        <taxon>Magnoliopsida</taxon>
        <taxon>eudicotyledons</taxon>
        <taxon>Gunneridae</taxon>
        <taxon>Pentapetalae</taxon>
        <taxon>rosids</taxon>
        <taxon>malvids</taxon>
        <taxon>Malvales</taxon>
        <taxon>Malvaceae</taxon>
        <taxon>Helicteroideae</taxon>
        <taxon>Durio</taxon>
    </lineage>
</organism>
<dbReference type="PRINTS" id="PR00081">
    <property type="entry name" value="GDHRDH"/>
</dbReference>
<dbReference type="RefSeq" id="XP_022729356.1">
    <property type="nucleotide sequence ID" value="XM_022873621.1"/>
</dbReference>
<dbReference type="InterPro" id="IPR020904">
    <property type="entry name" value="Sc_DH/Rdtase_CS"/>
</dbReference>
<keyword evidence="2" id="KW-0560">Oxidoreductase</keyword>
<dbReference type="PANTHER" id="PTHR43180">
    <property type="entry name" value="3-OXOACYL-(ACYL-CARRIER-PROTEIN) REDUCTASE (AFU_ORTHOLOGUE AFUA_6G11210)"/>
    <property type="match status" value="1"/>
</dbReference>
<accession>A0A6P5XN93</accession>
<evidence type="ECO:0000313" key="3">
    <source>
        <dbReference type="Proteomes" id="UP000515121"/>
    </source>
</evidence>
<gene>
    <name evidence="4" type="primary">LOC111284738</name>
</gene>
<evidence type="ECO:0000256" key="2">
    <source>
        <dbReference type="ARBA" id="ARBA00023002"/>
    </source>
</evidence>
<dbReference type="GeneID" id="111284738"/>
<dbReference type="PROSITE" id="PS00061">
    <property type="entry name" value="ADH_SHORT"/>
    <property type="match status" value="1"/>
</dbReference>
<dbReference type="GO" id="GO:0016616">
    <property type="term" value="F:oxidoreductase activity, acting on the CH-OH group of donors, NAD or NADP as acceptor"/>
    <property type="evidence" value="ECO:0007669"/>
    <property type="project" value="InterPro"/>
</dbReference>
<dbReference type="AlphaFoldDB" id="A0A6P5XN93"/>
<protein>
    <submittedName>
        <fullName evidence="4">Momilactone A synthase-like</fullName>
    </submittedName>
</protein>
<name>A0A6P5XN93_DURZI</name>
<evidence type="ECO:0000313" key="4">
    <source>
        <dbReference type="RefSeq" id="XP_022729356.1"/>
    </source>
</evidence>
<comment type="similarity">
    <text evidence="1">Belongs to the short-chain dehydrogenases/reductases (SDR) family.</text>
</comment>
<dbReference type="Pfam" id="PF13561">
    <property type="entry name" value="adh_short_C2"/>
    <property type="match status" value="1"/>
</dbReference>
<dbReference type="SUPFAM" id="SSF51735">
    <property type="entry name" value="NAD(P)-binding Rossmann-fold domains"/>
    <property type="match status" value="1"/>
</dbReference>
<dbReference type="InterPro" id="IPR036291">
    <property type="entry name" value="NAD(P)-bd_dom_sf"/>
</dbReference>
<keyword evidence="3" id="KW-1185">Reference proteome</keyword>
<dbReference type="Proteomes" id="UP000515121">
    <property type="component" value="Unplaced"/>
</dbReference>
<dbReference type="OrthoDB" id="294295at2759"/>
<dbReference type="Gene3D" id="3.40.50.720">
    <property type="entry name" value="NAD(P)-binding Rossmann-like Domain"/>
    <property type="match status" value="1"/>
</dbReference>
<dbReference type="FunFam" id="3.40.50.720:FF:000084">
    <property type="entry name" value="Short-chain dehydrogenase reductase"/>
    <property type="match status" value="1"/>
</dbReference>
<proteinExistence type="inferred from homology"/>
<dbReference type="CDD" id="cd05326">
    <property type="entry name" value="secoisolariciresinol-DH_like_SDR_c"/>
    <property type="match status" value="1"/>
</dbReference>
<dbReference type="InterPro" id="IPR045309">
    <property type="entry name" value="ABA2-like"/>
</dbReference>
<dbReference type="InterPro" id="IPR002347">
    <property type="entry name" value="SDR_fam"/>
</dbReference>
<evidence type="ECO:0000256" key="1">
    <source>
        <dbReference type="ARBA" id="ARBA00006484"/>
    </source>
</evidence>
<dbReference type="KEGG" id="dzi:111284738"/>
<reference evidence="4" key="1">
    <citation type="submission" date="2025-08" db="UniProtKB">
        <authorList>
            <consortium name="RefSeq"/>
        </authorList>
    </citation>
    <scope>IDENTIFICATION</scope>
    <source>
        <tissue evidence="4">Fruit stalk</tissue>
    </source>
</reference>
<dbReference type="PRINTS" id="PR00080">
    <property type="entry name" value="SDRFAMILY"/>
</dbReference>
<dbReference type="PANTHER" id="PTHR43180:SF30">
    <property type="entry name" value="MOMILACTONE A SYNTHASE"/>
    <property type="match status" value="1"/>
</dbReference>
<dbReference type="NCBIfam" id="NF005559">
    <property type="entry name" value="PRK07231.1"/>
    <property type="match status" value="1"/>
</dbReference>